<evidence type="ECO:0000313" key="2">
    <source>
        <dbReference type="EMBL" id="GJC86290.1"/>
    </source>
</evidence>
<feature type="region of interest" description="Disordered" evidence="1">
    <location>
        <begin position="105"/>
        <end position="128"/>
    </location>
</feature>
<evidence type="ECO:0000313" key="3">
    <source>
        <dbReference type="Proteomes" id="UP001055172"/>
    </source>
</evidence>
<protein>
    <submittedName>
        <fullName evidence="2">Uncharacterized protein</fullName>
    </submittedName>
</protein>
<reference evidence="2 3" key="1">
    <citation type="submission" date="2021-07" db="EMBL/GenBank/DDBJ databases">
        <title>Genome data of Colletotrichum spaethianum.</title>
        <authorList>
            <person name="Utami Y.D."/>
            <person name="Hiruma K."/>
        </authorList>
    </citation>
    <scope>NUCLEOTIDE SEQUENCE [LARGE SCALE GENOMIC DNA]</scope>
    <source>
        <strain evidence="2 3">MAFF 242679</strain>
    </source>
</reference>
<comment type="caution">
    <text evidence="2">The sequence shown here is derived from an EMBL/GenBank/DDBJ whole genome shotgun (WGS) entry which is preliminary data.</text>
</comment>
<dbReference type="EMBL" id="BPPX01000021">
    <property type="protein sequence ID" value="GJC86290.1"/>
    <property type="molecule type" value="Genomic_DNA"/>
</dbReference>
<organism evidence="2 3">
    <name type="scientific">Colletotrichum liriopes</name>
    <dbReference type="NCBI Taxonomy" id="708192"/>
    <lineage>
        <taxon>Eukaryota</taxon>
        <taxon>Fungi</taxon>
        <taxon>Dikarya</taxon>
        <taxon>Ascomycota</taxon>
        <taxon>Pezizomycotina</taxon>
        <taxon>Sordariomycetes</taxon>
        <taxon>Hypocreomycetidae</taxon>
        <taxon>Glomerellales</taxon>
        <taxon>Glomerellaceae</taxon>
        <taxon>Colletotrichum</taxon>
        <taxon>Colletotrichum spaethianum species complex</taxon>
    </lineage>
</organism>
<proteinExistence type="predicted"/>
<keyword evidence="3" id="KW-1185">Reference proteome</keyword>
<accession>A0AA37LUW9</accession>
<feature type="compositionally biased region" description="Low complexity" evidence="1">
    <location>
        <begin position="107"/>
        <end position="128"/>
    </location>
</feature>
<dbReference type="AlphaFoldDB" id="A0AA37LUW9"/>
<sequence length="135" mass="14453">MTPSALQPAVYGNSNSSDTYGNLLLLVNAQLAVRRLESKEQQQLVVMELNAPSPEAQFRMAPGLSPVFHILNTGDSNRDNGKTKTETTSLALTIAATNTLSIPIDQRSTAFSSPAPSPSSRYTSPPPLCLSLRLP</sequence>
<dbReference type="Proteomes" id="UP001055172">
    <property type="component" value="Unassembled WGS sequence"/>
</dbReference>
<gene>
    <name evidence="2" type="ORF">ColLi_09128</name>
</gene>
<name>A0AA37LUW9_9PEZI</name>
<evidence type="ECO:0000256" key="1">
    <source>
        <dbReference type="SAM" id="MobiDB-lite"/>
    </source>
</evidence>